<dbReference type="SMART" id="SM00487">
    <property type="entry name" value="DEXDc"/>
    <property type="match status" value="1"/>
</dbReference>
<keyword evidence="3" id="KW-0507">mRNA processing</keyword>
<evidence type="ECO:0000256" key="8">
    <source>
        <dbReference type="ARBA" id="ARBA00023187"/>
    </source>
</evidence>
<dbReference type="PANTHER" id="PTHR18934:SF91">
    <property type="entry name" value="PRE-MRNA-SPLICING FACTOR ATP-DEPENDENT RNA HELICASE PRP16"/>
    <property type="match status" value="1"/>
</dbReference>
<feature type="region of interest" description="Disordered" evidence="12">
    <location>
        <begin position="960"/>
        <end position="980"/>
    </location>
</feature>
<dbReference type="GO" id="GO:0000398">
    <property type="term" value="P:mRNA splicing, via spliceosome"/>
    <property type="evidence" value="ECO:0007669"/>
    <property type="project" value="UniProtKB-ARBA"/>
</dbReference>
<evidence type="ECO:0000313" key="16">
    <source>
        <dbReference type="Proteomes" id="UP001165065"/>
    </source>
</evidence>
<dbReference type="SMART" id="SM00490">
    <property type="entry name" value="HELICc"/>
    <property type="match status" value="1"/>
</dbReference>
<proteinExistence type="inferred from homology"/>
<feature type="compositionally biased region" description="Basic and acidic residues" evidence="12">
    <location>
        <begin position="960"/>
        <end position="975"/>
    </location>
</feature>
<evidence type="ECO:0000259" key="13">
    <source>
        <dbReference type="PROSITE" id="PS51192"/>
    </source>
</evidence>
<evidence type="ECO:0000313" key="15">
    <source>
        <dbReference type="EMBL" id="GMI35648.1"/>
    </source>
</evidence>
<name>A0A9W7G4L4_9STRA</name>
<feature type="region of interest" description="Disordered" evidence="12">
    <location>
        <begin position="1"/>
        <end position="43"/>
    </location>
</feature>
<dbReference type="GO" id="GO:0005634">
    <property type="term" value="C:nucleus"/>
    <property type="evidence" value="ECO:0007669"/>
    <property type="project" value="UniProtKB-SubCell"/>
</dbReference>
<dbReference type="InterPro" id="IPR001650">
    <property type="entry name" value="Helicase_C-like"/>
</dbReference>
<evidence type="ECO:0000256" key="9">
    <source>
        <dbReference type="ARBA" id="ARBA00023242"/>
    </source>
</evidence>
<keyword evidence="5" id="KW-0378">Hydrolase</keyword>
<comment type="caution">
    <text evidence="15">The sequence shown here is derived from an EMBL/GenBank/DDBJ whole genome shotgun (WGS) entry which is preliminary data.</text>
</comment>
<comment type="catalytic activity">
    <reaction evidence="11">
        <text>ATP + H2O = ADP + phosphate + H(+)</text>
        <dbReference type="Rhea" id="RHEA:13065"/>
        <dbReference type="ChEBI" id="CHEBI:15377"/>
        <dbReference type="ChEBI" id="CHEBI:15378"/>
        <dbReference type="ChEBI" id="CHEBI:30616"/>
        <dbReference type="ChEBI" id="CHEBI:43474"/>
        <dbReference type="ChEBI" id="CHEBI:456216"/>
        <dbReference type="EC" id="3.6.4.13"/>
    </reaction>
</comment>
<feature type="compositionally biased region" description="Low complexity" evidence="12">
    <location>
        <begin position="1"/>
        <end position="34"/>
    </location>
</feature>
<dbReference type="CDD" id="cd18791">
    <property type="entry name" value="SF2_C_RHA"/>
    <property type="match status" value="1"/>
</dbReference>
<dbReference type="GO" id="GO:0003724">
    <property type="term" value="F:RNA helicase activity"/>
    <property type="evidence" value="ECO:0007669"/>
    <property type="project" value="UniProtKB-EC"/>
</dbReference>
<dbReference type="FunFam" id="1.20.120.1080:FF:000018">
    <property type="entry name" value="Pre-mRNA-splicing factor ATP-dependent RNA helicase prp16"/>
    <property type="match status" value="1"/>
</dbReference>
<evidence type="ECO:0000256" key="10">
    <source>
        <dbReference type="ARBA" id="ARBA00038040"/>
    </source>
</evidence>
<dbReference type="EMBL" id="BRYA01000058">
    <property type="protein sequence ID" value="GMI35648.1"/>
    <property type="molecule type" value="Genomic_DNA"/>
</dbReference>
<dbReference type="InterPro" id="IPR007502">
    <property type="entry name" value="Helicase-assoc_dom"/>
</dbReference>
<comment type="subcellular location">
    <subcellularLocation>
        <location evidence="1">Nucleus</location>
    </subcellularLocation>
</comment>
<dbReference type="FunFam" id="3.40.50.300:FF:000615">
    <property type="entry name" value="pre-mRNA-splicing factor ATP-dependent RNA helicase DEAH7"/>
    <property type="match status" value="1"/>
</dbReference>
<feature type="region of interest" description="Disordered" evidence="12">
    <location>
        <begin position="246"/>
        <end position="294"/>
    </location>
</feature>
<evidence type="ECO:0000256" key="4">
    <source>
        <dbReference type="ARBA" id="ARBA00022741"/>
    </source>
</evidence>
<dbReference type="GO" id="GO:0016787">
    <property type="term" value="F:hydrolase activity"/>
    <property type="evidence" value="ECO:0007669"/>
    <property type="project" value="UniProtKB-KW"/>
</dbReference>
<dbReference type="Gene3D" id="1.20.120.1080">
    <property type="match status" value="1"/>
</dbReference>
<keyword evidence="7" id="KW-0067">ATP-binding</keyword>
<dbReference type="Pfam" id="PF21010">
    <property type="entry name" value="HA2_C"/>
    <property type="match status" value="1"/>
</dbReference>
<keyword evidence="8" id="KW-0508">mRNA splicing</keyword>
<dbReference type="OrthoDB" id="10253254at2759"/>
<dbReference type="Gene3D" id="3.40.50.300">
    <property type="entry name" value="P-loop containing nucleotide triphosphate hydrolases"/>
    <property type="match status" value="2"/>
</dbReference>
<dbReference type="GO" id="GO:0005524">
    <property type="term" value="F:ATP binding"/>
    <property type="evidence" value="ECO:0007669"/>
    <property type="project" value="UniProtKB-KW"/>
</dbReference>
<dbReference type="Pfam" id="PF00270">
    <property type="entry name" value="DEAD"/>
    <property type="match status" value="1"/>
</dbReference>
<accession>A0A9W7G4L4</accession>
<feature type="compositionally biased region" description="Basic and acidic residues" evidence="12">
    <location>
        <begin position="267"/>
        <end position="292"/>
    </location>
</feature>
<dbReference type="Proteomes" id="UP001165065">
    <property type="component" value="Unassembled WGS sequence"/>
</dbReference>
<dbReference type="PROSITE" id="PS00690">
    <property type="entry name" value="DEAH_ATP_HELICASE"/>
    <property type="match status" value="1"/>
</dbReference>
<organism evidence="15 16">
    <name type="scientific">Triparma columacea</name>
    <dbReference type="NCBI Taxonomy" id="722753"/>
    <lineage>
        <taxon>Eukaryota</taxon>
        <taxon>Sar</taxon>
        <taxon>Stramenopiles</taxon>
        <taxon>Ochrophyta</taxon>
        <taxon>Bolidophyceae</taxon>
        <taxon>Parmales</taxon>
        <taxon>Triparmaceae</taxon>
        <taxon>Triparma</taxon>
    </lineage>
</organism>
<dbReference type="GO" id="GO:0003723">
    <property type="term" value="F:RNA binding"/>
    <property type="evidence" value="ECO:0007669"/>
    <property type="project" value="TreeGrafter"/>
</dbReference>
<feature type="domain" description="Helicase ATP-binding" evidence="13">
    <location>
        <begin position="313"/>
        <end position="486"/>
    </location>
</feature>
<dbReference type="InterPro" id="IPR011709">
    <property type="entry name" value="DEAD-box_helicase_OB_fold"/>
</dbReference>
<evidence type="ECO:0000256" key="6">
    <source>
        <dbReference type="ARBA" id="ARBA00022806"/>
    </source>
</evidence>
<dbReference type="InterPro" id="IPR048333">
    <property type="entry name" value="HA2_WH"/>
</dbReference>
<keyword evidence="4" id="KW-0547">Nucleotide-binding</keyword>
<sequence>MSTTTTNTTSNTTTANTTSTTTSTPTTAGNGSTNYEANDEDTETLKKAQKQASQFKPSSSTVTTADDDFTNQYLYADDDTNTLTTASDSNIGGGIIYESDRIRKREADNDRLRERAKSGMGTGQVKQQGVSARKSALNDDQRMWEENRLLTSGAAVRSTVDLDHMNEEDSRTQLIVHQIKPPFLDGRVSFSTQREGVATVKDNSSDMARMAREGSATLRMLREKKDKGMMRQRFWELGGSRMGDAVGVKKDTEREKDTEETDENGEVDYRKNTGFADHVKSQGDNKSSEFAKSKSIKQQREYLPVYTVRDELLNVVRENSVIIIVGETGSGKTTQLTQYLMEDGYTDYGMIGCTQPRRVAAMSVAKRVSDEVFGTLPTLNKEVDELGGKVGYAIRFEDVTSEHTRIKYMTDGVLLRESLRDPDLNMYSAIVMDEAHERSLNTDVLFGILKKVIARRHDLKLIVTSATLSSETFSNFFGGVPVFRIPGRTFPVQTYYTKTVAEDYVMTAVKKVLEIHFNSGPGDILVFMTGQEDIEGVCGLVAEKIMAIDGDSPPLLVLPMYSQLPADMQAKIFQAAEKGVRKVIVSTNVAETSLTVDGIKYVVDCGFNKLKVYNSKIGMDTLNVTPVSQANANQRSGRAGRTGPGFAFRLYTDRQYREELMANSVPEIQRTNLSNVVLLLKSLGVENLLDFDFMSPPPQATLESSLYQLWVLGALDNTGSLTTMGSNMSEFPLDPPLSKMLLFAHENGNCSDEVLTIVAMLSVPSVFFRPKDREEESDAAREKFFVPESDHLTLLNVFLRTKQHKFDAQWCAKHFIHSKGIGKAREVRAQLVDLMKQQRLGIRSCGGTWDVVRRAICSAYFYNSSRIKGIGEYVNMLTGIQSCLHPSSALYGLGYTPDFVCYHELISTSKEYMSCVTAVDGEWLAELGPMFFSVKESYASRITKRATEERRAKRMEEEFKKAKEEIDRKEEERREKLGKKLFGGGGGGKIGGVGGAGGGSAKFMPKRRFGL</sequence>
<dbReference type="FunFam" id="1.10.10.2130:FF:000001">
    <property type="entry name" value="Pre-mRNA-splicing factor ATP-dependent RNA helicase"/>
    <property type="match status" value="1"/>
</dbReference>
<dbReference type="InterPro" id="IPR002464">
    <property type="entry name" value="DNA/RNA_helicase_DEAH_CS"/>
</dbReference>
<dbReference type="FunFam" id="3.40.50.300:FF:000007">
    <property type="entry name" value="Pre-mRNA-splicing factor ATP-dependent RNA helicase"/>
    <property type="match status" value="1"/>
</dbReference>
<dbReference type="PROSITE" id="PS51192">
    <property type="entry name" value="HELICASE_ATP_BIND_1"/>
    <property type="match status" value="1"/>
</dbReference>
<dbReference type="InterPro" id="IPR027417">
    <property type="entry name" value="P-loop_NTPase"/>
</dbReference>
<dbReference type="Pfam" id="PF07717">
    <property type="entry name" value="OB_NTP_bind"/>
    <property type="match status" value="1"/>
</dbReference>
<evidence type="ECO:0000256" key="11">
    <source>
        <dbReference type="ARBA" id="ARBA00047984"/>
    </source>
</evidence>
<evidence type="ECO:0000256" key="12">
    <source>
        <dbReference type="SAM" id="MobiDB-lite"/>
    </source>
</evidence>
<dbReference type="InterPro" id="IPR014001">
    <property type="entry name" value="Helicase_ATP-bd"/>
</dbReference>
<evidence type="ECO:0000256" key="2">
    <source>
        <dbReference type="ARBA" id="ARBA00012552"/>
    </source>
</evidence>
<dbReference type="SUPFAM" id="SSF52540">
    <property type="entry name" value="P-loop containing nucleoside triphosphate hydrolases"/>
    <property type="match status" value="1"/>
</dbReference>
<evidence type="ECO:0000256" key="3">
    <source>
        <dbReference type="ARBA" id="ARBA00022664"/>
    </source>
</evidence>
<feature type="domain" description="Helicase C-terminal" evidence="14">
    <location>
        <begin position="508"/>
        <end position="684"/>
    </location>
</feature>
<dbReference type="PROSITE" id="PS51194">
    <property type="entry name" value="HELICASE_CTER"/>
    <property type="match status" value="1"/>
</dbReference>
<keyword evidence="16" id="KW-1185">Reference proteome</keyword>
<dbReference type="SMART" id="SM00847">
    <property type="entry name" value="HA2"/>
    <property type="match status" value="1"/>
</dbReference>
<evidence type="ECO:0000259" key="14">
    <source>
        <dbReference type="PROSITE" id="PS51194"/>
    </source>
</evidence>
<keyword evidence="9" id="KW-0539">Nucleus</keyword>
<keyword evidence="6" id="KW-0347">Helicase</keyword>
<dbReference type="InterPro" id="IPR011545">
    <property type="entry name" value="DEAD/DEAH_box_helicase_dom"/>
</dbReference>
<comment type="similarity">
    <text evidence="10">Belongs to the DEAD box helicase family. DEAH subfamily. PRP16 sub-subfamily.</text>
</comment>
<dbReference type="PANTHER" id="PTHR18934">
    <property type="entry name" value="ATP-DEPENDENT RNA HELICASE"/>
    <property type="match status" value="1"/>
</dbReference>
<dbReference type="Pfam" id="PF00271">
    <property type="entry name" value="Helicase_C"/>
    <property type="match status" value="1"/>
</dbReference>
<gene>
    <name evidence="15" type="ORF">TrCOL_g4757</name>
</gene>
<evidence type="ECO:0000256" key="7">
    <source>
        <dbReference type="ARBA" id="ARBA00022840"/>
    </source>
</evidence>
<dbReference type="Pfam" id="PF04408">
    <property type="entry name" value="WHD_HA2"/>
    <property type="match status" value="1"/>
</dbReference>
<protein>
    <recommendedName>
        <fullName evidence="2">RNA helicase</fullName>
        <ecNumber evidence="2">3.6.4.13</ecNumber>
    </recommendedName>
</protein>
<dbReference type="AlphaFoldDB" id="A0A9W7G4L4"/>
<evidence type="ECO:0000256" key="5">
    <source>
        <dbReference type="ARBA" id="ARBA00022801"/>
    </source>
</evidence>
<feature type="compositionally biased region" description="Basic and acidic residues" evidence="12">
    <location>
        <begin position="247"/>
        <end position="257"/>
    </location>
</feature>
<reference evidence="16" key="1">
    <citation type="journal article" date="2023" name="Commun. Biol.">
        <title>Genome analysis of Parmales, the sister group of diatoms, reveals the evolutionary specialization of diatoms from phago-mixotrophs to photoautotrophs.</title>
        <authorList>
            <person name="Ban H."/>
            <person name="Sato S."/>
            <person name="Yoshikawa S."/>
            <person name="Yamada K."/>
            <person name="Nakamura Y."/>
            <person name="Ichinomiya M."/>
            <person name="Sato N."/>
            <person name="Blanc-Mathieu R."/>
            <person name="Endo H."/>
            <person name="Kuwata A."/>
            <person name="Ogata H."/>
        </authorList>
    </citation>
    <scope>NUCLEOTIDE SEQUENCE [LARGE SCALE GENOMIC DNA]</scope>
</reference>
<dbReference type="EC" id="3.6.4.13" evidence="2"/>
<evidence type="ECO:0000256" key="1">
    <source>
        <dbReference type="ARBA" id="ARBA00004123"/>
    </source>
</evidence>